<gene>
    <name evidence="2" type="ORF">ES288_A02G069000v1</name>
</gene>
<dbReference type="EMBL" id="CM017689">
    <property type="protein sequence ID" value="TYH27418.1"/>
    <property type="molecule type" value="Genomic_DNA"/>
</dbReference>
<reference evidence="2 3" key="1">
    <citation type="submission" date="2019-06" db="EMBL/GenBank/DDBJ databases">
        <title>WGS assembly of Gossypium darwinii.</title>
        <authorList>
            <person name="Chen Z.J."/>
            <person name="Sreedasyam A."/>
            <person name="Ando A."/>
            <person name="Song Q."/>
            <person name="De L."/>
            <person name="Hulse-Kemp A."/>
            <person name="Ding M."/>
            <person name="Ye W."/>
            <person name="Kirkbride R."/>
            <person name="Jenkins J."/>
            <person name="Plott C."/>
            <person name="Lovell J."/>
            <person name="Lin Y.-M."/>
            <person name="Vaughn R."/>
            <person name="Liu B."/>
            <person name="Li W."/>
            <person name="Simpson S."/>
            <person name="Scheffler B."/>
            <person name="Saski C."/>
            <person name="Grover C."/>
            <person name="Hu G."/>
            <person name="Conover J."/>
            <person name="Carlson J."/>
            <person name="Shu S."/>
            <person name="Boston L."/>
            <person name="Williams M."/>
            <person name="Peterson D."/>
            <person name="Mcgee K."/>
            <person name="Jones D."/>
            <person name="Wendel J."/>
            <person name="Stelly D."/>
            <person name="Grimwood J."/>
            <person name="Schmutz J."/>
        </authorList>
    </citation>
    <scope>NUCLEOTIDE SEQUENCE [LARGE SCALE GENOMIC DNA]</scope>
    <source>
        <strain evidence="2">1808015.09</strain>
    </source>
</reference>
<name>A0A5D2HBF5_GOSDA</name>
<evidence type="ECO:0008006" key="4">
    <source>
        <dbReference type="Google" id="ProtNLM"/>
    </source>
</evidence>
<protein>
    <recommendedName>
        <fullName evidence="4">Pectinesterase inhibitor domain-containing protein</fullName>
    </recommendedName>
</protein>
<dbReference type="AlphaFoldDB" id="A0A5D2HBF5"/>
<proteinExistence type="predicted"/>
<accession>A0A5D2HBF5</accession>
<organism evidence="2 3">
    <name type="scientific">Gossypium darwinii</name>
    <name type="common">Darwin's cotton</name>
    <name type="synonym">Gossypium barbadense var. darwinii</name>
    <dbReference type="NCBI Taxonomy" id="34276"/>
    <lineage>
        <taxon>Eukaryota</taxon>
        <taxon>Viridiplantae</taxon>
        <taxon>Streptophyta</taxon>
        <taxon>Embryophyta</taxon>
        <taxon>Tracheophyta</taxon>
        <taxon>Spermatophyta</taxon>
        <taxon>Magnoliopsida</taxon>
        <taxon>eudicotyledons</taxon>
        <taxon>Gunneridae</taxon>
        <taxon>Pentapetalae</taxon>
        <taxon>rosids</taxon>
        <taxon>malvids</taxon>
        <taxon>Malvales</taxon>
        <taxon>Malvaceae</taxon>
        <taxon>Malvoideae</taxon>
        <taxon>Gossypium</taxon>
    </lineage>
</organism>
<evidence type="ECO:0000313" key="2">
    <source>
        <dbReference type="EMBL" id="TYH27418.1"/>
    </source>
</evidence>
<evidence type="ECO:0000256" key="1">
    <source>
        <dbReference type="SAM" id="SignalP"/>
    </source>
</evidence>
<sequence>MNTLLFFSFAALSSASAIIDVYHMQSTITSSHRILSHATGSHRNLSLPVCHQPIATALRNSPLATRG</sequence>
<keyword evidence="3" id="KW-1185">Reference proteome</keyword>
<evidence type="ECO:0000313" key="3">
    <source>
        <dbReference type="Proteomes" id="UP000323506"/>
    </source>
</evidence>
<feature type="chain" id="PRO_5022806751" description="Pectinesterase inhibitor domain-containing protein" evidence="1">
    <location>
        <begin position="18"/>
        <end position="67"/>
    </location>
</feature>
<feature type="signal peptide" evidence="1">
    <location>
        <begin position="1"/>
        <end position="17"/>
    </location>
</feature>
<dbReference type="Proteomes" id="UP000323506">
    <property type="component" value="Chromosome A02"/>
</dbReference>
<keyword evidence="1" id="KW-0732">Signal</keyword>